<reference evidence="3" key="2">
    <citation type="submission" date="2019-09" db="UniProtKB">
        <authorList>
            <consortium name="WormBaseParasite"/>
        </authorList>
    </citation>
    <scope>IDENTIFICATION</scope>
</reference>
<dbReference type="EMBL" id="UZAH01030223">
    <property type="protein sequence ID" value="VDP09743.1"/>
    <property type="molecule type" value="Genomic_DNA"/>
</dbReference>
<gene>
    <name evidence="1" type="ORF">HPBE_LOCUS17728</name>
</gene>
<reference evidence="1 2" key="1">
    <citation type="submission" date="2018-11" db="EMBL/GenBank/DDBJ databases">
        <authorList>
            <consortium name="Pathogen Informatics"/>
        </authorList>
    </citation>
    <scope>NUCLEOTIDE SEQUENCE [LARGE SCALE GENOMIC DNA]</scope>
</reference>
<proteinExistence type="predicted"/>
<keyword evidence="2" id="KW-1185">Reference proteome</keyword>
<organism evidence="2 3">
    <name type="scientific">Heligmosomoides polygyrus</name>
    <name type="common">Parasitic roundworm</name>
    <dbReference type="NCBI Taxonomy" id="6339"/>
    <lineage>
        <taxon>Eukaryota</taxon>
        <taxon>Metazoa</taxon>
        <taxon>Ecdysozoa</taxon>
        <taxon>Nematoda</taxon>
        <taxon>Chromadorea</taxon>
        <taxon>Rhabditida</taxon>
        <taxon>Rhabditina</taxon>
        <taxon>Rhabditomorpha</taxon>
        <taxon>Strongyloidea</taxon>
        <taxon>Heligmosomidae</taxon>
        <taxon>Heligmosomoides</taxon>
    </lineage>
</organism>
<protein>
    <submittedName>
        <fullName evidence="3">Ig-like domain-containing protein</fullName>
    </submittedName>
</protein>
<evidence type="ECO:0000313" key="3">
    <source>
        <dbReference type="WBParaSite" id="HPBE_0001772901-mRNA-1"/>
    </source>
</evidence>
<sequence length="56" mass="6742">MVLDIERKFRIPLGQKQFKLVCPVVASDKDMLMIQWTKNGEQVIIRWRTCMSCWRD</sequence>
<evidence type="ECO:0000313" key="2">
    <source>
        <dbReference type="Proteomes" id="UP000050761"/>
    </source>
</evidence>
<evidence type="ECO:0000313" key="1">
    <source>
        <dbReference type="EMBL" id="VDP09743.1"/>
    </source>
</evidence>
<dbReference type="Proteomes" id="UP000050761">
    <property type="component" value="Unassembled WGS sequence"/>
</dbReference>
<name>A0A183G7G4_HELPZ</name>
<dbReference type="AlphaFoldDB" id="A0A183G7G4"/>
<dbReference type="WBParaSite" id="HPBE_0001772901-mRNA-1">
    <property type="protein sequence ID" value="HPBE_0001772901-mRNA-1"/>
    <property type="gene ID" value="HPBE_0001772901"/>
</dbReference>
<accession>A0A183G7G4</accession>
<accession>A0A3P8EL77</accession>
<dbReference type="OrthoDB" id="6244905at2759"/>